<keyword evidence="7" id="KW-0808">Transferase</keyword>
<dbReference type="InterPro" id="IPR043129">
    <property type="entry name" value="ATPase_NBD"/>
</dbReference>
<evidence type="ECO:0000256" key="3">
    <source>
        <dbReference type="ARBA" id="ARBA00022833"/>
    </source>
</evidence>
<dbReference type="RefSeq" id="WP_173082337.1">
    <property type="nucleotide sequence ID" value="NZ_BLTE01000004.1"/>
</dbReference>
<dbReference type="Proteomes" id="UP000494245">
    <property type="component" value="Unassembled WGS sequence"/>
</dbReference>
<dbReference type="PROSITE" id="PS01125">
    <property type="entry name" value="ROK"/>
    <property type="match status" value="1"/>
</dbReference>
<dbReference type="EC" id="2.7.1.4" evidence="5"/>
<evidence type="ECO:0000256" key="6">
    <source>
        <dbReference type="ARBA" id="ARBA00048451"/>
    </source>
</evidence>
<evidence type="ECO:0000256" key="1">
    <source>
        <dbReference type="ARBA" id="ARBA00001946"/>
    </source>
</evidence>
<evidence type="ECO:0000256" key="5">
    <source>
        <dbReference type="ARBA" id="ARBA00038887"/>
    </source>
</evidence>
<dbReference type="EMBL" id="BLTE01000004">
    <property type="protein sequence ID" value="GFK93373.1"/>
    <property type="molecule type" value="Genomic_DNA"/>
</dbReference>
<dbReference type="InterPro" id="IPR049874">
    <property type="entry name" value="ROK_cs"/>
</dbReference>
<evidence type="ECO:0000313" key="8">
    <source>
        <dbReference type="Proteomes" id="UP000494245"/>
    </source>
</evidence>
<proteinExistence type="predicted"/>
<dbReference type="GO" id="GO:0008865">
    <property type="term" value="F:fructokinase activity"/>
    <property type="evidence" value="ECO:0007669"/>
    <property type="project" value="UniProtKB-EC"/>
</dbReference>
<sequence length="318" mass="31766">MNSEPNADAAPLLAGVETGGTKIVCAVARGGYAPLPPGDRFETLTGDDPRAAVARAAAWLHGREAAHGAAVAGLGVVSFGPVRLDPRAPDFGHVLATPKPGWSGFDLLGSLRAHFPGVPTGFETDVGGAALGEGAWGAARGLEDFVYVTMGTGIGGGAVCGGRVARGLTHPEMGHVRLPRLPGDDFPGVCPFHGDCWEGLCSGPAIRARTGLDAADLPADHPAWGLAAAYTGTALAGIALTLSPARIVLGGGVSLGGRLGREGFFAAVGRELLAALGGYVNSPLLTPQGVGDYLVPPGLGGDAGVAGALRLAREALEG</sequence>
<reference evidence="7 8" key="2">
    <citation type="submission" date="2020-05" db="EMBL/GenBank/DDBJ databases">
        <title>Draft genome sequence of Desulfovibrio sp. strainFSS-1.</title>
        <authorList>
            <person name="Shimoshige H."/>
            <person name="Kobayashi H."/>
            <person name="Maekawa T."/>
        </authorList>
    </citation>
    <scope>NUCLEOTIDE SEQUENCE [LARGE SCALE GENOMIC DNA]</scope>
    <source>
        <strain evidence="7 8">SIID29052-01</strain>
    </source>
</reference>
<dbReference type="AlphaFoldDB" id="A0A6V8LL04"/>
<dbReference type="Pfam" id="PF00480">
    <property type="entry name" value="ROK"/>
    <property type="match status" value="1"/>
</dbReference>
<keyword evidence="7" id="KW-0418">Kinase</keyword>
<evidence type="ECO:0000256" key="4">
    <source>
        <dbReference type="ARBA" id="ARBA00022842"/>
    </source>
</evidence>
<accession>A0A6V8LL04</accession>
<comment type="catalytic activity">
    <reaction evidence="6">
        <text>D-fructose + ATP = D-fructose 6-phosphate + ADP + H(+)</text>
        <dbReference type="Rhea" id="RHEA:16125"/>
        <dbReference type="ChEBI" id="CHEBI:15378"/>
        <dbReference type="ChEBI" id="CHEBI:30616"/>
        <dbReference type="ChEBI" id="CHEBI:37721"/>
        <dbReference type="ChEBI" id="CHEBI:61527"/>
        <dbReference type="ChEBI" id="CHEBI:456216"/>
        <dbReference type="EC" id="2.7.1.4"/>
    </reaction>
</comment>
<dbReference type="InterPro" id="IPR000600">
    <property type="entry name" value="ROK"/>
</dbReference>
<evidence type="ECO:0000256" key="2">
    <source>
        <dbReference type="ARBA" id="ARBA00022723"/>
    </source>
</evidence>
<dbReference type="PANTHER" id="PTHR42742:SF3">
    <property type="entry name" value="FRUCTOKINASE"/>
    <property type="match status" value="1"/>
</dbReference>
<organism evidence="7 8">
    <name type="scientific">Fundidesulfovibrio magnetotacticus</name>
    <dbReference type="NCBI Taxonomy" id="2730080"/>
    <lineage>
        <taxon>Bacteria</taxon>
        <taxon>Pseudomonadati</taxon>
        <taxon>Thermodesulfobacteriota</taxon>
        <taxon>Desulfovibrionia</taxon>
        <taxon>Desulfovibrionales</taxon>
        <taxon>Desulfovibrionaceae</taxon>
        <taxon>Fundidesulfovibrio</taxon>
    </lineage>
</organism>
<protein>
    <recommendedName>
        <fullName evidence="5">fructokinase</fullName>
        <ecNumber evidence="5">2.7.1.4</ecNumber>
    </recommendedName>
</protein>
<keyword evidence="4" id="KW-0460">Magnesium</keyword>
<dbReference type="GO" id="GO:0046872">
    <property type="term" value="F:metal ion binding"/>
    <property type="evidence" value="ECO:0007669"/>
    <property type="project" value="UniProtKB-KW"/>
</dbReference>
<dbReference type="InterPro" id="IPR051804">
    <property type="entry name" value="Carb_Metab_Reg_Kinase/Isom"/>
</dbReference>
<keyword evidence="2" id="KW-0479">Metal-binding</keyword>
<keyword evidence="8" id="KW-1185">Reference proteome</keyword>
<evidence type="ECO:0000313" key="7">
    <source>
        <dbReference type="EMBL" id="GFK93373.1"/>
    </source>
</evidence>
<comment type="caution">
    <text evidence="7">The sequence shown here is derived from an EMBL/GenBank/DDBJ whole genome shotgun (WGS) entry which is preliminary data.</text>
</comment>
<dbReference type="CDD" id="cd24067">
    <property type="entry name" value="ASKHA_NBD_ROK_BsFRK-like"/>
    <property type="match status" value="1"/>
</dbReference>
<reference evidence="7 8" key="1">
    <citation type="submission" date="2020-04" db="EMBL/GenBank/DDBJ databases">
        <authorList>
            <consortium name="Desulfovibrio sp. FSS-1 genome sequencing consortium"/>
            <person name="Shimoshige H."/>
            <person name="Kobayashi H."/>
            <person name="Maekawa T."/>
        </authorList>
    </citation>
    <scope>NUCLEOTIDE SEQUENCE [LARGE SCALE GENOMIC DNA]</scope>
    <source>
        <strain evidence="7 8">SIID29052-01</strain>
    </source>
</reference>
<comment type="cofactor">
    <cofactor evidence="1">
        <name>Mg(2+)</name>
        <dbReference type="ChEBI" id="CHEBI:18420"/>
    </cofactor>
</comment>
<dbReference type="SUPFAM" id="SSF53067">
    <property type="entry name" value="Actin-like ATPase domain"/>
    <property type="match status" value="2"/>
</dbReference>
<name>A0A6V8LL04_9BACT</name>
<dbReference type="Gene3D" id="3.30.420.40">
    <property type="match status" value="2"/>
</dbReference>
<keyword evidence="3" id="KW-0862">Zinc</keyword>
<gene>
    <name evidence="7" type="primary">gmuE</name>
    <name evidence="7" type="ORF">NNJEOMEG_01205</name>
</gene>
<dbReference type="PANTHER" id="PTHR42742">
    <property type="entry name" value="TRANSCRIPTIONAL REPRESSOR MPRA"/>
    <property type="match status" value="1"/>
</dbReference>